<gene>
    <name evidence="6" type="ordered locus">ACMV_19670</name>
</gene>
<evidence type="ECO:0000313" key="6">
    <source>
        <dbReference type="EMBL" id="BAJ81314.1"/>
    </source>
</evidence>
<dbReference type="PANTHER" id="PTHR43791">
    <property type="entry name" value="PERMEASE-RELATED"/>
    <property type="match status" value="1"/>
</dbReference>
<dbReference type="GO" id="GO:0016020">
    <property type="term" value="C:membrane"/>
    <property type="evidence" value="ECO:0007669"/>
    <property type="project" value="UniProtKB-SubCell"/>
</dbReference>
<evidence type="ECO:0000256" key="3">
    <source>
        <dbReference type="ARBA" id="ARBA00022692"/>
    </source>
</evidence>
<dbReference type="AlphaFoldDB" id="F0IZV4"/>
<organism evidence="6 7">
    <name type="scientific">Acidiphilium multivorum (strain DSM 11245 / JCM 8867 / NBRC 100883 / AIU 301)</name>
    <dbReference type="NCBI Taxonomy" id="926570"/>
    <lineage>
        <taxon>Bacteria</taxon>
        <taxon>Pseudomonadati</taxon>
        <taxon>Pseudomonadota</taxon>
        <taxon>Alphaproteobacteria</taxon>
        <taxon>Acetobacterales</taxon>
        <taxon>Acidocellaceae</taxon>
        <taxon>Acidiphilium</taxon>
    </lineage>
</organism>
<dbReference type="InterPro" id="IPR011701">
    <property type="entry name" value="MFS"/>
</dbReference>
<keyword evidence="7" id="KW-1185">Reference proteome</keyword>
<dbReference type="HOGENOM" id="CLU_001265_0_0_5"/>
<evidence type="ECO:0000256" key="5">
    <source>
        <dbReference type="ARBA" id="ARBA00023136"/>
    </source>
</evidence>
<dbReference type="PANTHER" id="PTHR43791:SF36">
    <property type="entry name" value="TRANSPORTER, PUTATIVE (AFU_ORTHOLOGUE AFUA_6G08340)-RELATED"/>
    <property type="match status" value="1"/>
</dbReference>
<dbReference type="InterPro" id="IPR036259">
    <property type="entry name" value="MFS_trans_sf"/>
</dbReference>
<reference evidence="6 7" key="1">
    <citation type="submission" date="2010-12" db="EMBL/GenBank/DDBJ databases">
        <title>Whole genome sequence of Acidiphilium multivorum AIU301.</title>
        <authorList>
            <person name="Narita-Yamada S."/>
            <person name="Nakamura S."/>
            <person name="Ito N."/>
            <person name="Takarada H."/>
            <person name="Katano Y."/>
            <person name="Nakazawa H."/>
            <person name="Hosoyama A."/>
            <person name="Yamada R."/>
            <person name="Fujita N."/>
        </authorList>
    </citation>
    <scope>NUCLEOTIDE SEQUENCE [LARGE SCALE GENOMIC DNA]</scope>
    <source>
        <strain evidence="7">DSM 11245 / JCM 8867 / AIU301</strain>
    </source>
</reference>
<dbReference type="Proteomes" id="UP000007100">
    <property type="component" value="Chromosome"/>
</dbReference>
<dbReference type="CDD" id="cd17319">
    <property type="entry name" value="MFS_ExuT_GudP_like"/>
    <property type="match status" value="1"/>
</dbReference>
<accession>F0IZV4</accession>
<dbReference type="GO" id="GO:0022857">
    <property type="term" value="F:transmembrane transporter activity"/>
    <property type="evidence" value="ECO:0007669"/>
    <property type="project" value="InterPro"/>
</dbReference>
<proteinExistence type="predicted"/>
<dbReference type="EMBL" id="AP012035">
    <property type="protein sequence ID" value="BAJ81314.1"/>
    <property type="molecule type" value="Genomic_DNA"/>
</dbReference>
<dbReference type="PROSITE" id="PS50850">
    <property type="entry name" value="MFS"/>
    <property type="match status" value="1"/>
</dbReference>
<evidence type="ECO:0000313" key="7">
    <source>
        <dbReference type="Proteomes" id="UP000007100"/>
    </source>
</evidence>
<dbReference type="InterPro" id="IPR020846">
    <property type="entry name" value="MFS_dom"/>
</dbReference>
<sequence length="434" mass="46674">MSSSEDLETATMRRVYWRLIPLLFTGMFLNYLDRINIGFAALRMNHDLGLTPSVFGFGASVFFLGYMLLGVPSNLMLDRIGARVWIPVILVFWGVVATLTAFVQGATSFDAVRFLLGVAEAGALPGFALYVTQWFPASYRARAIAGYIIAGQAAAIFGSPLAAFLITMTDRGFGLHGWQWMFIIEGLPTILLGLAFLFLLTERPADARWLAPEQREWLQRKLDEERAAAERVRRFRLADVVTDGRIWSLSILFGCALVGIYGLLIWLPQIINAMGHMSLFEVGLLAAIPPALGVVGQIAVSRSSDRTGDRKVHLGAVYVLGAVALALSAVCPNAILAYVLLCVAGFGIFAGNPLFWSMATAMMTGTAGAAAIAFINSVAQFGGLIGPWMIGWVKGTTGSFEIALLALAAFLIIAALIAFAMRVAPRPAAAASEA</sequence>
<name>F0IZV4_ACIMA</name>
<keyword evidence="5" id="KW-0472">Membrane</keyword>
<dbReference type="FunFam" id="1.20.1250.20:FF:000018">
    <property type="entry name" value="MFS transporter permease"/>
    <property type="match status" value="1"/>
</dbReference>
<comment type="subcellular location">
    <subcellularLocation>
        <location evidence="1">Membrane</location>
        <topology evidence="1">Multi-pass membrane protein</topology>
    </subcellularLocation>
</comment>
<evidence type="ECO:0000256" key="1">
    <source>
        <dbReference type="ARBA" id="ARBA00004141"/>
    </source>
</evidence>
<protein>
    <submittedName>
        <fullName evidence="6">Putative major facilitator superfamily transporter</fullName>
    </submittedName>
</protein>
<dbReference type="RefSeq" id="WP_007421408.1">
    <property type="nucleotide sequence ID" value="NC_015186.1"/>
</dbReference>
<keyword evidence="2" id="KW-0813">Transport</keyword>
<dbReference type="OrthoDB" id="9773957at2"/>
<dbReference type="Gene3D" id="1.20.1250.20">
    <property type="entry name" value="MFS general substrate transporter like domains"/>
    <property type="match status" value="2"/>
</dbReference>
<dbReference type="Pfam" id="PF07690">
    <property type="entry name" value="MFS_1"/>
    <property type="match status" value="1"/>
</dbReference>
<keyword evidence="4" id="KW-1133">Transmembrane helix</keyword>
<evidence type="ECO:0000256" key="2">
    <source>
        <dbReference type="ARBA" id="ARBA00022448"/>
    </source>
</evidence>
<dbReference type="KEGG" id="amv:ACMV_19670"/>
<keyword evidence="3" id="KW-0812">Transmembrane</keyword>
<evidence type="ECO:0000256" key="4">
    <source>
        <dbReference type="ARBA" id="ARBA00022989"/>
    </source>
</evidence>
<dbReference type="SUPFAM" id="SSF103473">
    <property type="entry name" value="MFS general substrate transporter"/>
    <property type="match status" value="1"/>
</dbReference>